<dbReference type="AlphaFoldDB" id="A0A382CSR5"/>
<feature type="region of interest" description="Disordered" evidence="1">
    <location>
        <begin position="1"/>
        <end position="31"/>
    </location>
</feature>
<feature type="non-terminal residue" evidence="2">
    <location>
        <position position="31"/>
    </location>
</feature>
<reference evidence="2" key="1">
    <citation type="submission" date="2018-05" db="EMBL/GenBank/DDBJ databases">
        <authorList>
            <person name="Lanie J.A."/>
            <person name="Ng W.-L."/>
            <person name="Kazmierczak K.M."/>
            <person name="Andrzejewski T.M."/>
            <person name="Davidsen T.M."/>
            <person name="Wayne K.J."/>
            <person name="Tettelin H."/>
            <person name="Glass J.I."/>
            <person name="Rusch D."/>
            <person name="Podicherti R."/>
            <person name="Tsui H.-C.T."/>
            <person name="Winkler M.E."/>
        </authorList>
    </citation>
    <scope>NUCLEOTIDE SEQUENCE</scope>
</reference>
<gene>
    <name evidence="2" type="ORF">METZ01_LOCUS182052</name>
</gene>
<evidence type="ECO:0000313" key="2">
    <source>
        <dbReference type="EMBL" id="SVB29198.1"/>
    </source>
</evidence>
<accession>A0A382CSR5</accession>
<dbReference type="EMBL" id="UINC01035964">
    <property type="protein sequence ID" value="SVB29198.1"/>
    <property type="molecule type" value="Genomic_DNA"/>
</dbReference>
<feature type="compositionally biased region" description="Basic and acidic residues" evidence="1">
    <location>
        <begin position="1"/>
        <end position="17"/>
    </location>
</feature>
<sequence>PKDRAATQPGGRDRTDRYALGYGKPPFSLEL</sequence>
<protein>
    <submittedName>
        <fullName evidence="2">Uncharacterized protein</fullName>
    </submittedName>
</protein>
<organism evidence="2">
    <name type="scientific">marine metagenome</name>
    <dbReference type="NCBI Taxonomy" id="408172"/>
    <lineage>
        <taxon>unclassified sequences</taxon>
        <taxon>metagenomes</taxon>
        <taxon>ecological metagenomes</taxon>
    </lineage>
</organism>
<feature type="non-terminal residue" evidence="2">
    <location>
        <position position="1"/>
    </location>
</feature>
<name>A0A382CSR5_9ZZZZ</name>
<proteinExistence type="predicted"/>
<evidence type="ECO:0000256" key="1">
    <source>
        <dbReference type="SAM" id="MobiDB-lite"/>
    </source>
</evidence>